<reference evidence="1 2" key="1">
    <citation type="submission" date="2019-06" db="EMBL/GenBank/DDBJ databases">
        <title>Flavobacteriaceae Paucihalobacterium erythroidium CWB-1, complete genome.</title>
        <authorList>
            <person name="Wu S."/>
        </authorList>
    </citation>
    <scope>NUCLEOTIDE SEQUENCE [LARGE SCALE GENOMIC DNA]</scope>
    <source>
        <strain evidence="1 2">CWB-1</strain>
    </source>
</reference>
<gene>
    <name evidence="1" type="ORF">FJ651_05755</name>
</gene>
<dbReference type="EMBL" id="VHIQ01000002">
    <property type="protein sequence ID" value="TPV35030.1"/>
    <property type="molecule type" value="Genomic_DNA"/>
</dbReference>
<keyword evidence="2" id="KW-1185">Reference proteome</keyword>
<accession>A0A506PS44</accession>
<evidence type="ECO:0000313" key="1">
    <source>
        <dbReference type="EMBL" id="TPV35030.1"/>
    </source>
</evidence>
<dbReference type="AlphaFoldDB" id="A0A506PS44"/>
<name>A0A506PS44_9FLAO</name>
<sequence length="60" mass="6825">MAKRNSKIETALEYYSKKGEDILNIVNSRSDLTADEIIHYGEEMAILEYKMTALEVAKVS</sequence>
<evidence type="ECO:0000313" key="2">
    <source>
        <dbReference type="Proteomes" id="UP000317332"/>
    </source>
</evidence>
<comment type="caution">
    <text evidence="1">The sequence shown here is derived from an EMBL/GenBank/DDBJ whole genome shotgun (WGS) entry which is preliminary data.</text>
</comment>
<protein>
    <submittedName>
        <fullName evidence="1">Uncharacterized protein</fullName>
    </submittedName>
</protein>
<dbReference type="RefSeq" id="WP_140989506.1">
    <property type="nucleotide sequence ID" value="NZ_VHIQ01000002.1"/>
</dbReference>
<proteinExistence type="predicted"/>
<dbReference type="Proteomes" id="UP000317332">
    <property type="component" value="Unassembled WGS sequence"/>
</dbReference>
<organism evidence="1 2">
    <name type="scientific">Paucihalobacter ruber</name>
    <dbReference type="NCBI Taxonomy" id="2567861"/>
    <lineage>
        <taxon>Bacteria</taxon>
        <taxon>Pseudomonadati</taxon>
        <taxon>Bacteroidota</taxon>
        <taxon>Flavobacteriia</taxon>
        <taxon>Flavobacteriales</taxon>
        <taxon>Flavobacteriaceae</taxon>
        <taxon>Paucihalobacter</taxon>
    </lineage>
</organism>